<accession>A0A0A9DCK9</accession>
<dbReference type="AlphaFoldDB" id="A0A0A9DCK9"/>
<keyword evidence="1" id="KW-0472">Membrane</keyword>
<feature type="transmembrane region" description="Helical" evidence="1">
    <location>
        <begin position="48"/>
        <end position="72"/>
    </location>
</feature>
<keyword evidence="1" id="KW-1133">Transmembrane helix</keyword>
<keyword evidence="1" id="KW-0812">Transmembrane</keyword>
<organism evidence="2">
    <name type="scientific">Arundo donax</name>
    <name type="common">Giant reed</name>
    <name type="synonym">Donax arundinaceus</name>
    <dbReference type="NCBI Taxonomy" id="35708"/>
    <lineage>
        <taxon>Eukaryota</taxon>
        <taxon>Viridiplantae</taxon>
        <taxon>Streptophyta</taxon>
        <taxon>Embryophyta</taxon>
        <taxon>Tracheophyta</taxon>
        <taxon>Spermatophyta</taxon>
        <taxon>Magnoliopsida</taxon>
        <taxon>Liliopsida</taxon>
        <taxon>Poales</taxon>
        <taxon>Poaceae</taxon>
        <taxon>PACMAD clade</taxon>
        <taxon>Arundinoideae</taxon>
        <taxon>Arundineae</taxon>
        <taxon>Arundo</taxon>
    </lineage>
</organism>
<reference evidence="2" key="1">
    <citation type="submission" date="2014-09" db="EMBL/GenBank/DDBJ databases">
        <authorList>
            <person name="Magalhaes I.L.F."/>
            <person name="Oliveira U."/>
            <person name="Santos F.R."/>
            <person name="Vidigal T.H.D.A."/>
            <person name="Brescovit A.D."/>
            <person name="Santos A.J."/>
        </authorList>
    </citation>
    <scope>NUCLEOTIDE SEQUENCE</scope>
    <source>
        <tissue evidence="2">Shoot tissue taken approximately 20 cm above the soil surface</tissue>
    </source>
</reference>
<sequence>MQKSTISSNGRDPICSDSIGISIIIDLVTQAYIQSSPHWGEILIIEKIPIVFCAYACYLLHYIILGSCYWIAIKPLHH</sequence>
<dbReference type="EMBL" id="GBRH01212359">
    <property type="protein sequence ID" value="JAD85536.1"/>
    <property type="molecule type" value="Transcribed_RNA"/>
</dbReference>
<proteinExistence type="predicted"/>
<evidence type="ECO:0000313" key="2">
    <source>
        <dbReference type="EMBL" id="JAD85536.1"/>
    </source>
</evidence>
<protein>
    <submittedName>
        <fullName evidence="2">Uncharacterized protein</fullName>
    </submittedName>
</protein>
<name>A0A0A9DCK9_ARUDO</name>
<evidence type="ECO:0000256" key="1">
    <source>
        <dbReference type="SAM" id="Phobius"/>
    </source>
</evidence>
<reference evidence="2" key="2">
    <citation type="journal article" date="2015" name="Data Brief">
        <title>Shoot transcriptome of the giant reed, Arundo donax.</title>
        <authorList>
            <person name="Barrero R.A."/>
            <person name="Guerrero F.D."/>
            <person name="Moolhuijzen P."/>
            <person name="Goolsby J.A."/>
            <person name="Tidwell J."/>
            <person name="Bellgard S.E."/>
            <person name="Bellgard M.I."/>
        </authorList>
    </citation>
    <scope>NUCLEOTIDE SEQUENCE</scope>
    <source>
        <tissue evidence="2">Shoot tissue taken approximately 20 cm above the soil surface</tissue>
    </source>
</reference>